<organism evidence="1">
    <name type="scientific">marine metagenome</name>
    <dbReference type="NCBI Taxonomy" id="408172"/>
    <lineage>
        <taxon>unclassified sequences</taxon>
        <taxon>metagenomes</taxon>
        <taxon>ecological metagenomes</taxon>
    </lineage>
</organism>
<accession>A0A381RPK2</accession>
<reference evidence="1" key="1">
    <citation type="submission" date="2018-05" db="EMBL/GenBank/DDBJ databases">
        <authorList>
            <person name="Lanie J.A."/>
            <person name="Ng W.-L."/>
            <person name="Kazmierczak K.M."/>
            <person name="Andrzejewski T.M."/>
            <person name="Davidsen T.M."/>
            <person name="Wayne K.J."/>
            <person name="Tettelin H."/>
            <person name="Glass J.I."/>
            <person name="Rusch D."/>
            <person name="Podicherti R."/>
            <person name="Tsui H.-C.T."/>
            <person name="Winkler M.E."/>
        </authorList>
    </citation>
    <scope>NUCLEOTIDE SEQUENCE</scope>
</reference>
<protein>
    <submittedName>
        <fullName evidence="1">Uncharacterized protein</fullName>
    </submittedName>
</protein>
<sequence>MPRKKKQIPLYERKEKLVEVFWIDAQAEENWEYLEGLDKTAMYIKTVGYQLDKTEIDLIICRSLSSDKGLEGRFHIPLKCIQKIRKIK</sequence>
<evidence type="ECO:0000313" key="1">
    <source>
        <dbReference type="EMBL" id="SUZ93805.1"/>
    </source>
</evidence>
<dbReference type="AlphaFoldDB" id="A0A381RPK2"/>
<dbReference type="EMBL" id="UINC01002178">
    <property type="protein sequence ID" value="SUZ93805.1"/>
    <property type="molecule type" value="Genomic_DNA"/>
</dbReference>
<proteinExistence type="predicted"/>
<gene>
    <name evidence="1" type="ORF">METZ01_LOCUS46659</name>
</gene>
<name>A0A381RPK2_9ZZZZ</name>